<dbReference type="InterPro" id="IPR014030">
    <property type="entry name" value="Ketoacyl_synth_N"/>
</dbReference>
<evidence type="ECO:0000259" key="4">
    <source>
        <dbReference type="PROSITE" id="PS52004"/>
    </source>
</evidence>
<dbReference type="InterPro" id="IPR016039">
    <property type="entry name" value="Thiolase-like"/>
</dbReference>
<evidence type="ECO:0000256" key="3">
    <source>
        <dbReference type="RuleBase" id="RU003694"/>
    </source>
</evidence>
<dbReference type="InterPro" id="IPR000794">
    <property type="entry name" value="Beta-ketoacyl_synthase"/>
</dbReference>
<keyword evidence="6" id="KW-1185">Reference proteome</keyword>
<comment type="caution">
    <text evidence="5">The sequence shown here is derived from an EMBL/GenBank/DDBJ whole genome shotgun (WGS) entry which is preliminary data.</text>
</comment>
<evidence type="ECO:0000256" key="1">
    <source>
        <dbReference type="ARBA" id="ARBA00008467"/>
    </source>
</evidence>
<evidence type="ECO:0000313" key="6">
    <source>
        <dbReference type="Proteomes" id="UP000542342"/>
    </source>
</evidence>
<dbReference type="Pfam" id="PF02801">
    <property type="entry name" value="Ketoacyl-synt_C"/>
    <property type="match status" value="1"/>
</dbReference>
<sequence length="425" mass="45748">MTMLSRRAVVTGFGVLSPIGNAPEALWSALLAGTAGVGRITLFDPSHLPSQIAGEVKDFQPRQMIDKSYRRTLNAMARTVSLGVVGCQWAMADAGLSRGSFDPQRCGIEFASVMGATELDDLGPAAVRSIRPDRSGPDMRAWGEHGIPEVPPLWMLKYLPNMPACHATILYDIQGPSNTQIIGDVAGASALEEALRILRRQAADIMLVGGSEAKVHPLSLSRFNLFAEFSRRNEDPAGAVRPFDRDRDGTALGEGAAVFVLENLEHARQRGASVYAEVMAVASGVDRQYTGQGLARVIRQALALAGITPEEVDHVNAHGLGTRAGDRFEARGIAEVFGTRTPVFAPLSRFGNLGAASALLELACSVLALRHGWLPPTLNHQHPDPECPIHVHVGEPRPVRRPYVVKTTYTDLGQCAAIVIRRPDN</sequence>
<feature type="domain" description="Ketosynthase family 3 (KS3)" evidence="4">
    <location>
        <begin position="5"/>
        <end position="422"/>
    </location>
</feature>
<dbReference type="Proteomes" id="UP000542342">
    <property type="component" value="Unassembled WGS sequence"/>
</dbReference>
<dbReference type="GO" id="GO:0005829">
    <property type="term" value="C:cytosol"/>
    <property type="evidence" value="ECO:0007669"/>
    <property type="project" value="TreeGrafter"/>
</dbReference>
<name>A0A7V8VF59_9BACT</name>
<dbReference type="PANTHER" id="PTHR11712">
    <property type="entry name" value="POLYKETIDE SYNTHASE-RELATED"/>
    <property type="match status" value="1"/>
</dbReference>
<dbReference type="SUPFAM" id="SSF53901">
    <property type="entry name" value="Thiolase-like"/>
    <property type="match status" value="2"/>
</dbReference>
<protein>
    <submittedName>
        <fullName evidence="5">Beta-ketoacyl-[acyl-carrier-protein] synthase family protein</fullName>
    </submittedName>
</protein>
<reference evidence="5 6" key="1">
    <citation type="submission" date="2020-07" db="EMBL/GenBank/DDBJ databases">
        <title>Thermogemmata thermophila gen. nov., sp. nov., a novel moderate thermophilic planctomycete from a Kamchatka hot spring.</title>
        <authorList>
            <person name="Elcheninov A.G."/>
            <person name="Podosokorskaya O.A."/>
            <person name="Kovaleva O.L."/>
            <person name="Novikov A."/>
            <person name="Bonch-Osmolovskaya E.A."/>
            <person name="Toshchakov S.V."/>
            <person name="Kublanov I.V."/>
        </authorList>
    </citation>
    <scope>NUCLEOTIDE SEQUENCE [LARGE SCALE GENOMIC DNA]</scope>
    <source>
        <strain evidence="5 6">2918</strain>
    </source>
</reference>
<dbReference type="PANTHER" id="PTHR11712:SF336">
    <property type="entry name" value="3-OXOACYL-[ACYL-CARRIER-PROTEIN] SYNTHASE, MITOCHONDRIAL"/>
    <property type="match status" value="1"/>
</dbReference>
<dbReference type="RefSeq" id="WP_194538419.1">
    <property type="nucleotide sequence ID" value="NZ_JACEFB010000009.1"/>
</dbReference>
<dbReference type="CDD" id="cd00834">
    <property type="entry name" value="KAS_I_II"/>
    <property type="match status" value="1"/>
</dbReference>
<keyword evidence="2 3" id="KW-0808">Transferase</keyword>
<dbReference type="SMART" id="SM00825">
    <property type="entry name" value="PKS_KS"/>
    <property type="match status" value="1"/>
</dbReference>
<comment type="similarity">
    <text evidence="1 3">Belongs to the thiolase-like superfamily. Beta-ketoacyl-ACP synthases family.</text>
</comment>
<dbReference type="InterPro" id="IPR020841">
    <property type="entry name" value="PKS_Beta-ketoAc_synthase_dom"/>
</dbReference>
<organism evidence="5 6">
    <name type="scientific">Thermogemmata fonticola</name>
    <dbReference type="NCBI Taxonomy" id="2755323"/>
    <lineage>
        <taxon>Bacteria</taxon>
        <taxon>Pseudomonadati</taxon>
        <taxon>Planctomycetota</taxon>
        <taxon>Planctomycetia</taxon>
        <taxon>Gemmatales</taxon>
        <taxon>Gemmataceae</taxon>
        <taxon>Thermogemmata</taxon>
    </lineage>
</organism>
<dbReference type="Pfam" id="PF00109">
    <property type="entry name" value="ketoacyl-synt"/>
    <property type="match status" value="1"/>
</dbReference>
<dbReference type="PROSITE" id="PS52004">
    <property type="entry name" value="KS3_2"/>
    <property type="match status" value="1"/>
</dbReference>
<dbReference type="GO" id="GO:0004315">
    <property type="term" value="F:3-oxoacyl-[acyl-carrier-protein] synthase activity"/>
    <property type="evidence" value="ECO:0007669"/>
    <property type="project" value="TreeGrafter"/>
</dbReference>
<evidence type="ECO:0000313" key="5">
    <source>
        <dbReference type="EMBL" id="MBA2226903.1"/>
    </source>
</evidence>
<gene>
    <name evidence="5" type="ORF">H0921_12090</name>
</gene>
<dbReference type="EMBL" id="JACEFB010000009">
    <property type="protein sequence ID" value="MBA2226903.1"/>
    <property type="molecule type" value="Genomic_DNA"/>
</dbReference>
<dbReference type="GO" id="GO:0006633">
    <property type="term" value="P:fatty acid biosynthetic process"/>
    <property type="evidence" value="ECO:0007669"/>
    <property type="project" value="TreeGrafter"/>
</dbReference>
<dbReference type="InterPro" id="IPR014031">
    <property type="entry name" value="Ketoacyl_synth_C"/>
</dbReference>
<dbReference type="Gene3D" id="3.40.47.10">
    <property type="match status" value="2"/>
</dbReference>
<accession>A0A7V8VF59</accession>
<evidence type="ECO:0000256" key="2">
    <source>
        <dbReference type="ARBA" id="ARBA00022679"/>
    </source>
</evidence>
<proteinExistence type="inferred from homology"/>
<dbReference type="AlphaFoldDB" id="A0A7V8VF59"/>